<reference evidence="3" key="1">
    <citation type="submission" date="2017-06" db="EMBL/GenBank/DDBJ databases">
        <authorList>
            <person name="Varghese N."/>
            <person name="Submissions S."/>
        </authorList>
    </citation>
    <scope>NUCLEOTIDE SEQUENCE [LARGE SCALE GENOMIC DNA]</scope>
    <source>
        <strain evidence="3">DSM 137</strain>
    </source>
</reference>
<evidence type="ECO:0000256" key="1">
    <source>
        <dbReference type="SAM" id="MobiDB-lite"/>
    </source>
</evidence>
<dbReference type="RefSeq" id="WP_088522707.1">
    <property type="nucleotide sequence ID" value="NZ_FYDG01000040.1"/>
</dbReference>
<feature type="region of interest" description="Disordered" evidence="1">
    <location>
        <begin position="95"/>
        <end position="127"/>
    </location>
</feature>
<organism evidence="2 3">
    <name type="scientific">Rhodoblastus acidophilus</name>
    <name type="common">Rhodopseudomonas acidophila</name>
    <dbReference type="NCBI Taxonomy" id="1074"/>
    <lineage>
        <taxon>Bacteria</taxon>
        <taxon>Pseudomonadati</taxon>
        <taxon>Pseudomonadota</taxon>
        <taxon>Alphaproteobacteria</taxon>
        <taxon>Hyphomicrobiales</taxon>
        <taxon>Rhodoblastaceae</taxon>
        <taxon>Rhodoblastus</taxon>
    </lineage>
</organism>
<dbReference type="EMBL" id="FYDG01000040">
    <property type="protein sequence ID" value="SNB84888.1"/>
    <property type="molecule type" value="Genomic_DNA"/>
</dbReference>
<keyword evidence="3" id="KW-1185">Reference proteome</keyword>
<name>A0A212SGN9_RHOAC</name>
<evidence type="ECO:0000313" key="3">
    <source>
        <dbReference type="Proteomes" id="UP000198418"/>
    </source>
</evidence>
<protein>
    <submittedName>
        <fullName evidence="2">Uncharacterized protein</fullName>
    </submittedName>
</protein>
<evidence type="ECO:0000313" key="2">
    <source>
        <dbReference type="EMBL" id="SNB84888.1"/>
    </source>
</evidence>
<proteinExistence type="predicted"/>
<accession>A0A212SGN9</accession>
<sequence length="127" mass="13855">MIPDLPLRTPFERSIHARHVGVNGPWLSGTWAISIEPQGHPTIRDALLIRLTPEQVRFLLGAILGLDRSLFDTIPTIKAECDSLDQVVRALSEKDVQLESRPGTPSETGVPSGNDVDNSRHNAEAAS</sequence>
<gene>
    <name evidence="2" type="ORF">SAMN06265338_14018</name>
</gene>
<feature type="compositionally biased region" description="Basic and acidic residues" evidence="1">
    <location>
        <begin position="117"/>
        <end position="127"/>
    </location>
</feature>
<dbReference type="Proteomes" id="UP000198418">
    <property type="component" value="Unassembled WGS sequence"/>
</dbReference>
<dbReference type="OrthoDB" id="9968370at2"/>
<dbReference type="AlphaFoldDB" id="A0A212SGN9"/>